<dbReference type="AlphaFoldDB" id="A0A090DKR0"/>
<keyword evidence="2" id="KW-1185">Reference proteome</keyword>
<dbReference type="EMBL" id="CCMZ01000007">
    <property type="protein sequence ID" value="CDX14161.1"/>
    <property type="molecule type" value="Genomic_DNA"/>
</dbReference>
<evidence type="ECO:0000313" key="2">
    <source>
        <dbReference type="Proteomes" id="UP000045285"/>
    </source>
</evidence>
<name>A0A090DKR0_MESPL</name>
<organism evidence="1 2">
    <name type="scientific">Mesorhizobium plurifarium</name>
    <dbReference type="NCBI Taxonomy" id="69974"/>
    <lineage>
        <taxon>Bacteria</taxon>
        <taxon>Pseudomonadati</taxon>
        <taxon>Pseudomonadota</taxon>
        <taxon>Alphaproteobacteria</taxon>
        <taxon>Hyphomicrobiales</taxon>
        <taxon>Phyllobacteriaceae</taxon>
        <taxon>Mesorhizobium</taxon>
    </lineage>
</organism>
<gene>
    <name evidence="1" type="ORF">MPL3356_150237</name>
</gene>
<accession>A0A090DKR0</accession>
<evidence type="ECO:0000313" key="1">
    <source>
        <dbReference type="EMBL" id="CDX14161.1"/>
    </source>
</evidence>
<protein>
    <submittedName>
        <fullName evidence="1">Uncharacterized protein</fullName>
    </submittedName>
</protein>
<sequence length="66" mass="7124">MLSIFIATAEIHSRSVTKEALGASEKVLARPGLGTFLWPLDAGVGTWLRQRRARCESAASPLSKLT</sequence>
<dbReference type="Proteomes" id="UP000045285">
    <property type="component" value="Unassembled WGS sequence"/>
</dbReference>
<reference evidence="2" key="1">
    <citation type="submission" date="2014-08" db="EMBL/GenBank/DDBJ databases">
        <authorList>
            <person name="Moulin L."/>
        </authorList>
    </citation>
    <scope>NUCLEOTIDE SEQUENCE [LARGE SCALE GENOMIC DNA]</scope>
</reference>
<proteinExistence type="predicted"/>